<dbReference type="InterPro" id="IPR014710">
    <property type="entry name" value="RmlC-like_jellyroll"/>
</dbReference>
<name>A0A2U3PYC7_9BRAD</name>
<dbReference type="RefSeq" id="WP_122402306.1">
    <property type="nucleotide sequence ID" value="NZ_LS398110.1"/>
</dbReference>
<dbReference type="EMBL" id="LS398110">
    <property type="protein sequence ID" value="SPP94162.1"/>
    <property type="molecule type" value="Genomic_DNA"/>
</dbReference>
<protein>
    <recommendedName>
        <fullName evidence="1">Sugar 3,4-ketoisomerase QdtA cupin domain-containing protein</fullName>
    </recommendedName>
</protein>
<dbReference type="InterPro" id="IPR008894">
    <property type="entry name" value="QdtA_cupin_dom"/>
</dbReference>
<sequence length="138" mass="14898">MSSGRTANALSRVTRGSAKLFGDDRGRLGVVDLVGHAPFVPVRIFWISDVPAGKVRGGHAHKACSQFVVCLHGRVAVDAFDGTENERFVLGAGDFINLVPGIFATEEFVEPGSLLLVVCDRPYEADDYIHDKNALKTD</sequence>
<reference evidence="2 3" key="1">
    <citation type="submission" date="2018-03" db="EMBL/GenBank/DDBJ databases">
        <authorList>
            <person name="Gully D."/>
        </authorList>
    </citation>
    <scope>NUCLEOTIDE SEQUENCE [LARGE SCALE GENOMIC DNA]</scope>
    <source>
        <strain evidence="2">ORS3257</strain>
    </source>
</reference>
<gene>
    <name evidence="2" type="ORF">BRAD3257_3116</name>
</gene>
<dbReference type="SUPFAM" id="SSF51182">
    <property type="entry name" value="RmlC-like cupins"/>
    <property type="match status" value="1"/>
</dbReference>
<evidence type="ECO:0000313" key="2">
    <source>
        <dbReference type="EMBL" id="SPP94162.1"/>
    </source>
</evidence>
<evidence type="ECO:0000313" key="3">
    <source>
        <dbReference type="Proteomes" id="UP000246085"/>
    </source>
</evidence>
<proteinExistence type="predicted"/>
<dbReference type="Pfam" id="PF05523">
    <property type="entry name" value="FdtA"/>
    <property type="match status" value="1"/>
</dbReference>
<dbReference type="AlphaFoldDB" id="A0A2U3PYC7"/>
<dbReference type="KEGG" id="bvz:BRAD3257_3116"/>
<organism evidence="2 3">
    <name type="scientific">Bradyrhizobium vignae</name>
    <dbReference type="NCBI Taxonomy" id="1549949"/>
    <lineage>
        <taxon>Bacteria</taxon>
        <taxon>Pseudomonadati</taxon>
        <taxon>Pseudomonadota</taxon>
        <taxon>Alphaproteobacteria</taxon>
        <taxon>Hyphomicrobiales</taxon>
        <taxon>Nitrobacteraceae</taxon>
        <taxon>Bradyrhizobium</taxon>
    </lineage>
</organism>
<dbReference type="Proteomes" id="UP000246085">
    <property type="component" value="Chromosome BRAD3257"/>
</dbReference>
<dbReference type="InterPro" id="IPR011051">
    <property type="entry name" value="RmlC_Cupin_sf"/>
</dbReference>
<dbReference type="CDD" id="cd20292">
    <property type="entry name" value="cupin_QdtA-like"/>
    <property type="match status" value="1"/>
</dbReference>
<evidence type="ECO:0000259" key="1">
    <source>
        <dbReference type="Pfam" id="PF05523"/>
    </source>
</evidence>
<feature type="domain" description="Sugar 3,4-ketoisomerase QdtA cupin" evidence="1">
    <location>
        <begin position="20"/>
        <end position="134"/>
    </location>
</feature>
<accession>A0A2U3PYC7</accession>
<dbReference type="Gene3D" id="2.60.120.10">
    <property type="entry name" value="Jelly Rolls"/>
    <property type="match status" value="1"/>
</dbReference>